<dbReference type="Pfam" id="PF04773">
    <property type="entry name" value="FecR"/>
    <property type="match status" value="1"/>
</dbReference>
<dbReference type="PANTHER" id="PTHR30273">
    <property type="entry name" value="PERIPLASMIC SIGNAL SENSOR AND SIGMA FACTOR ACTIVATOR FECR-RELATED"/>
    <property type="match status" value="1"/>
</dbReference>
<dbReference type="Proteomes" id="UP001597440">
    <property type="component" value="Unassembled WGS sequence"/>
</dbReference>
<feature type="domain" description="Protein FecR C-terminal" evidence="3">
    <location>
        <begin position="276"/>
        <end position="342"/>
    </location>
</feature>
<evidence type="ECO:0000313" key="5">
    <source>
        <dbReference type="Proteomes" id="UP001597440"/>
    </source>
</evidence>
<dbReference type="Gene3D" id="3.55.50.30">
    <property type="match status" value="1"/>
</dbReference>
<feature type="domain" description="FecR protein" evidence="2">
    <location>
        <begin position="139"/>
        <end position="229"/>
    </location>
</feature>
<keyword evidence="1" id="KW-1133">Transmembrane helix</keyword>
<comment type="caution">
    <text evidence="4">The sequence shown here is derived from an EMBL/GenBank/DDBJ whole genome shotgun (WGS) entry which is preliminary data.</text>
</comment>
<dbReference type="Gene3D" id="2.60.120.1440">
    <property type="match status" value="1"/>
</dbReference>
<dbReference type="PANTHER" id="PTHR30273:SF2">
    <property type="entry name" value="PROTEIN FECR"/>
    <property type="match status" value="1"/>
</dbReference>
<dbReference type="RefSeq" id="WP_210356029.1">
    <property type="nucleotide sequence ID" value="NZ_JAEQMU010000006.1"/>
</dbReference>
<keyword evidence="1" id="KW-0472">Membrane</keyword>
<reference evidence="5" key="1">
    <citation type="journal article" date="2019" name="Int. J. Syst. Evol. Microbiol.">
        <title>The Global Catalogue of Microorganisms (GCM) 10K type strain sequencing project: providing services to taxonomists for standard genome sequencing and annotation.</title>
        <authorList>
            <consortium name="The Broad Institute Genomics Platform"/>
            <consortium name="The Broad Institute Genome Sequencing Center for Infectious Disease"/>
            <person name="Wu L."/>
            <person name="Ma J."/>
        </authorList>
    </citation>
    <scope>NUCLEOTIDE SEQUENCE [LARGE SCALE GENOMIC DNA]</scope>
    <source>
        <strain evidence="5">KCTC 52298</strain>
    </source>
</reference>
<proteinExistence type="predicted"/>
<evidence type="ECO:0000259" key="3">
    <source>
        <dbReference type="Pfam" id="PF16344"/>
    </source>
</evidence>
<sequence>MDRRKENYKRIFNIGPDARLDAEAKSDLYRSILRQYRRRRSRRMFGYATGIAATFTLFFLLYTNYIAKIPVEPFDIVQTARYNQDAVHVGGELLLVSSVGTSDNTMINALKVDSSNHILKLDEHMTNTDRKEKYATVYVPYGKRQAFVLPDKSTAWLNAGSYLTFRKDMSQGLREVYLNGEGYFDITHTGQPFVVRTAETDINVLGTTFNVNSYEEDSNTIIELLTGGVSLQSTKGLFEGIQMKPGERVSFDSKNKKISINRNANGDDVLWTKRQLVLRQLSIDDLARKLERIYNVKIHLDSELRTLPVAYSGRLNIDVDIVSSLRSLYELNDYEITQIEKEVRIRRK</sequence>
<evidence type="ECO:0000256" key="1">
    <source>
        <dbReference type="SAM" id="Phobius"/>
    </source>
</evidence>
<keyword evidence="5" id="KW-1185">Reference proteome</keyword>
<dbReference type="Pfam" id="PF16344">
    <property type="entry name" value="FecR_C"/>
    <property type="match status" value="1"/>
</dbReference>
<keyword evidence="1" id="KW-0812">Transmembrane</keyword>
<gene>
    <name evidence="4" type="ORF">ACFSQW_07200</name>
</gene>
<protein>
    <submittedName>
        <fullName evidence="4">FecR family protein</fullName>
    </submittedName>
</protein>
<organism evidence="4 5">
    <name type="scientific">Sphingobacterium tabacisoli</name>
    <dbReference type="NCBI Taxonomy" id="2044855"/>
    <lineage>
        <taxon>Bacteria</taxon>
        <taxon>Pseudomonadati</taxon>
        <taxon>Bacteroidota</taxon>
        <taxon>Sphingobacteriia</taxon>
        <taxon>Sphingobacteriales</taxon>
        <taxon>Sphingobacteriaceae</taxon>
        <taxon>Sphingobacterium</taxon>
    </lineage>
</organism>
<dbReference type="InterPro" id="IPR006860">
    <property type="entry name" value="FecR"/>
</dbReference>
<feature type="transmembrane region" description="Helical" evidence="1">
    <location>
        <begin position="44"/>
        <end position="62"/>
    </location>
</feature>
<dbReference type="EMBL" id="JBHULD010000008">
    <property type="protein sequence ID" value="MFD2554169.1"/>
    <property type="molecule type" value="Genomic_DNA"/>
</dbReference>
<evidence type="ECO:0000259" key="2">
    <source>
        <dbReference type="Pfam" id="PF04773"/>
    </source>
</evidence>
<evidence type="ECO:0000313" key="4">
    <source>
        <dbReference type="EMBL" id="MFD2554169.1"/>
    </source>
</evidence>
<accession>A0ABW5L085</accession>
<name>A0ABW5L085_9SPHI</name>
<dbReference type="InterPro" id="IPR012373">
    <property type="entry name" value="Ferrdict_sens_TM"/>
</dbReference>
<dbReference type="InterPro" id="IPR032508">
    <property type="entry name" value="FecR_C"/>
</dbReference>